<sequence>MSKTILTVGDFSDLLDRLGPELGRWPSAERQGAEALLLQSDEAAALLTDALVLADTISAVQPKAPAGLADRIIAAAGAEKPKT</sequence>
<gene>
    <name evidence="1" type="ORF">KEC16_06970</name>
</gene>
<dbReference type="EMBL" id="JAGTUF010000004">
    <property type="protein sequence ID" value="MBR9971450.1"/>
    <property type="molecule type" value="Genomic_DNA"/>
</dbReference>
<dbReference type="Proteomes" id="UP000680714">
    <property type="component" value="Unassembled WGS sequence"/>
</dbReference>
<keyword evidence="2" id="KW-1185">Reference proteome</keyword>
<protein>
    <submittedName>
        <fullName evidence="1">Uncharacterized protein</fullName>
    </submittedName>
</protein>
<proteinExistence type="predicted"/>
<reference evidence="1 2" key="1">
    <citation type="submission" date="2021-04" db="EMBL/GenBank/DDBJ databases">
        <title>Magnetospirillum sulfuroxidans sp. nov., a facultative chemolithoautotrophic sulfur-oxidizing alphaproteobacterium isolated from freshwater sediment and proposals for Paramagetospirillum gen. nov., and Magnetospirillaceae fam. nov.</title>
        <authorList>
            <person name="Koziaeva V."/>
            <person name="Geelhoed J.S."/>
            <person name="Sorokin D.Y."/>
            <person name="Grouzdev D.S."/>
        </authorList>
    </citation>
    <scope>NUCLEOTIDE SEQUENCE [LARGE SCALE GENOMIC DNA]</scope>
    <source>
        <strain evidence="1 2">J10</strain>
    </source>
</reference>
<name>A0ABS5IAK4_9PROT</name>
<evidence type="ECO:0000313" key="1">
    <source>
        <dbReference type="EMBL" id="MBR9971450.1"/>
    </source>
</evidence>
<dbReference type="RefSeq" id="WP_211547229.1">
    <property type="nucleotide sequence ID" value="NZ_JAGTUF010000004.1"/>
</dbReference>
<evidence type="ECO:0000313" key="2">
    <source>
        <dbReference type="Proteomes" id="UP000680714"/>
    </source>
</evidence>
<accession>A0ABS5IAK4</accession>
<comment type="caution">
    <text evidence="1">The sequence shown here is derived from an EMBL/GenBank/DDBJ whole genome shotgun (WGS) entry which is preliminary data.</text>
</comment>
<organism evidence="1 2">
    <name type="scientific">Magnetospirillum sulfuroxidans</name>
    <dbReference type="NCBI Taxonomy" id="611300"/>
    <lineage>
        <taxon>Bacteria</taxon>
        <taxon>Pseudomonadati</taxon>
        <taxon>Pseudomonadota</taxon>
        <taxon>Alphaproteobacteria</taxon>
        <taxon>Rhodospirillales</taxon>
        <taxon>Rhodospirillaceae</taxon>
        <taxon>Magnetospirillum</taxon>
    </lineage>
</organism>